<feature type="domain" description="Inner membrane protein YgaP-like transmembrane" evidence="4">
    <location>
        <begin position="12"/>
        <end position="76"/>
    </location>
</feature>
<evidence type="ECO:0000313" key="5">
    <source>
        <dbReference type="EMBL" id="KYO55590.1"/>
    </source>
</evidence>
<dbReference type="InterPro" id="IPR023393">
    <property type="entry name" value="START-like_dom_sf"/>
</dbReference>
<feature type="region of interest" description="Disordered" evidence="2">
    <location>
        <begin position="230"/>
        <end position="291"/>
    </location>
</feature>
<organism evidence="5 6">
    <name type="scientific">Tistrella mobilis</name>
    <dbReference type="NCBI Taxonomy" id="171437"/>
    <lineage>
        <taxon>Bacteria</taxon>
        <taxon>Pseudomonadati</taxon>
        <taxon>Pseudomonadota</taxon>
        <taxon>Alphaproteobacteria</taxon>
        <taxon>Geminicoccales</taxon>
        <taxon>Geminicoccaceae</taxon>
        <taxon>Tistrella</taxon>
    </lineage>
</organism>
<reference evidence="5 6" key="1">
    <citation type="submission" date="2015-12" db="EMBL/GenBank/DDBJ databases">
        <title>Genome sequence of Tistrella mobilis MCCC 1A02139.</title>
        <authorList>
            <person name="Lu L."/>
            <person name="Lai Q."/>
            <person name="Shao Z."/>
            <person name="Qian P."/>
        </authorList>
    </citation>
    <scope>NUCLEOTIDE SEQUENCE [LARGE SCALE GENOMIC DNA]</scope>
    <source>
        <strain evidence="5 6">MCCC 1A02139</strain>
    </source>
</reference>
<dbReference type="GeneID" id="97239188"/>
<evidence type="ECO:0000259" key="3">
    <source>
        <dbReference type="Pfam" id="PF03364"/>
    </source>
</evidence>
<name>A0A162LLX1_9PROT</name>
<evidence type="ECO:0000259" key="4">
    <source>
        <dbReference type="Pfam" id="PF11127"/>
    </source>
</evidence>
<accession>A0A162LLX1</accession>
<comment type="caution">
    <text evidence="5">The sequence shown here is derived from an EMBL/GenBank/DDBJ whole genome shotgun (WGS) entry which is preliminary data.</text>
</comment>
<dbReference type="PANTHER" id="PTHR33824">
    <property type="entry name" value="POLYKETIDE CYCLASE/DEHYDRASE AND LIPID TRANSPORT SUPERFAMILY PROTEIN"/>
    <property type="match status" value="1"/>
</dbReference>
<feature type="domain" description="Coenzyme Q-binding protein COQ10 START" evidence="3">
    <location>
        <begin position="93"/>
        <end position="209"/>
    </location>
</feature>
<dbReference type="AlphaFoldDB" id="A0A162LLX1"/>
<dbReference type="Gene3D" id="3.30.530.20">
    <property type="match status" value="1"/>
</dbReference>
<dbReference type="Pfam" id="PF11127">
    <property type="entry name" value="YgaP-like_TM"/>
    <property type="match status" value="1"/>
</dbReference>
<feature type="compositionally biased region" description="Gly residues" evidence="2">
    <location>
        <begin position="234"/>
        <end position="264"/>
    </location>
</feature>
<dbReference type="Proteomes" id="UP000075787">
    <property type="component" value="Unassembled WGS sequence"/>
</dbReference>
<comment type="similarity">
    <text evidence="1">Belongs to the ribosome association toxin RatA family.</text>
</comment>
<sequence length="291" mass="31121">MATHTDHGHHTPNVHPAEQLASLFLGACLVRHGLKSDHPGHAGGLLSMAAGGLLIHRGLQGRCMLYERLGIDTRGEQEVNGRNTSEIHASVTIDRPAAELYREWRDLEHLSRILSHVHSIREIDDTTSRWIIDGPAGESIGFVSRITQDIPDRRIAWSTTEEADFQNAGMVEFIPDTETGDGRNRTEVAVTLRYEVPAGLLGRIGQWLMPRHPKRQLMDDLRRFRRRMEENGSATGGAAAGSSGGFGSEVGGGAPGTTGSGTTGSGTAQASAPFTPGKQPGGNGKSTGPGQ</sequence>
<dbReference type="SUPFAM" id="SSF55961">
    <property type="entry name" value="Bet v1-like"/>
    <property type="match status" value="1"/>
</dbReference>
<dbReference type="RefSeq" id="WP_062762198.1">
    <property type="nucleotide sequence ID" value="NZ_CP121042.1"/>
</dbReference>
<dbReference type="InterPro" id="IPR005031">
    <property type="entry name" value="COQ10_START"/>
</dbReference>
<protein>
    <submittedName>
        <fullName evidence="5">Uncharacterized protein</fullName>
    </submittedName>
</protein>
<evidence type="ECO:0000313" key="6">
    <source>
        <dbReference type="Proteomes" id="UP000075787"/>
    </source>
</evidence>
<evidence type="ECO:0000256" key="2">
    <source>
        <dbReference type="SAM" id="MobiDB-lite"/>
    </source>
</evidence>
<dbReference type="Pfam" id="PF03364">
    <property type="entry name" value="Polyketide_cyc"/>
    <property type="match status" value="1"/>
</dbReference>
<dbReference type="PANTHER" id="PTHR33824:SF7">
    <property type="entry name" value="POLYKETIDE CYCLASE_DEHYDRASE AND LIPID TRANSPORT SUPERFAMILY PROTEIN"/>
    <property type="match status" value="1"/>
</dbReference>
<proteinExistence type="inferred from homology"/>
<dbReference type="EMBL" id="LPZR01000061">
    <property type="protein sequence ID" value="KYO55590.1"/>
    <property type="molecule type" value="Genomic_DNA"/>
</dbReference>
<dbReference type="InterPro" id="IPR047137">
    <property type="entry name" value="ORF3"/>
</dbReference>
<feature type="compositionally biased region" description="Gly residues" evidence="2">
    <location>
        <begin position="279"/>
        <end position="291"/>
    </location>
</feature>
<dbReference type="CDD" id="cd07817">
    <property type="entry name" value="SRPBCC_8"/>
    <property type="match status" value="1"/>
</dbReference>
<gene>
    <name evidence="5" type="ORF">AUP44_23235</name>
</gene>
<evidence type="ECO:0000256" key="1">
    <source>
        <dbReference type="ARBA" id="ARBA00008918"/>
    </source>
</evidence>
<dbReference type="InterPro" id="IPR021309">
    <property type="entry name" value="YgaP-like_TM"/>
</dbReference>